<dbReference type="SUPFAM" id="SSF51445">
    <property type="entry name" value="(Trans)glycosidases"/>
    <property type="match status" value="1"/>
</dbReference>
<dbReference type="EMBL" id="QJKJ01002085">
    <property type="protein sequence ID" value="RDY04408.1"/>
    <property type="molecule type" value="Genomic_DNA"/>
</dbReference>
<dbReference type="EC" id="3.2.1.23" evidence="3 7"/>
<dbReference type="SUPFAM" id="SSF49785">
    <property type="entry name" value="Galactose-binding domain-like"/>
    <property type="match status" value="2"/>
</dbReference>
<dbReference type="Proteomes" id="UP000257109">
    <property type="component" value="Unassembled WGS sequence"/>
</dbReference>
<dbReference type="InterPro" id="IPR048913">
    <property type="entry name" value="BetaGal_gal-bd"/>
</dbReference>
<accession>A0A371HNM3</accession>
<evidence type="ECO:0000259" key="10">
    <source>
        <dbReference type="Pfam" id="PF01301"/>
    </source>
</evidence>
<dbReference type="AlphaFoldDB" id="A0A371HNM3"/>
<evidence type="ECO:0000259" key="11">
    <source>
        <dbReference type="Pfam" id="PF17834"/>
    </source>
</evidence>
<dbReference type="InterPro" id="IPR001944">
    <property type="entry name" value="Glycoside_Hdrlase_35"/>
</dbReference>
<dbReference type="OrthoDB" id="1657402at2759"/>
<gene>
    <name evidence="13" type="primary">BGAL5</name>
    <name evidence="13" type="ORF">CR513_11877</name>
</gene>
<feature type="domain" description="Glycoside hydrolase 35 catalytic" evidence="10">
    <location>
        <begin position="37"/>
        <end position="336"/>
    </location>
</feature>
<organism evidence="13 14">
    <name type="scientific">Mucuna pruriens</name>
    <name type="common">Velvet bean</name>
    <name type="synonym">Dolichos pruriens</name>
    <dbReference type="NCBI Taxonomy" id="157652"/>
    <lineage>
        <taxon>Eukaryota</taxon>
        <taxon>Viridiplantae</taxon>
        <taxon>Streptophyta</taxon>
        <taxon>Embryophyta</taxon>
        <taxon>Tracheophyta</taxon>
        <taxon>Spermatophyta</taxon>
        <taxon>Magnoliopsida</taxon>
        <taxon>eudicotyledons</taxon>
        <taxon>Gunneridae</taxon>
        <taxon>Pentapetalae</taxon>
        <taxon>rosids</taxon>
        <taxon>fabids</taxon>
        <taxon>Fabales</taxon>
        <taxon>Fabaceae</taxon>
        <taxon>Papilionoideae</taxon>
        <taxon>50 kb inversion clade</taxon>
        <taxon>NPAAA clade</taxon>
        <taxon>indigoferoid/millettioid clade</taxon>
        <taxon>Phaseoleae</taxon>
        <taxon>Mucuna</taxon>
    </lineage>
</organism>
<dbReference type="PROSITE" id="PS01182">
    <property type="entry name" value="GLYCOSYL_HYDROL_F35"/>
    <property type="match status" value="1"/>
</dbReference>
<dbReference type="Pfam" id="PF21467">
    <property type="entry name" value="BetaGal_gal-bd"/>
    <property type="match status" value="2"/>
</dbReference>
<keyword evidence="6 7" id="KW-0326">Glycosidase</keyword>
<dbReference type="FunFam" id="2.60.120.260:FF:000142">
    <property type="entry name" value="Beta-galactosidase"/>
    <property type="match status" value="1"/>
</dbReference>
<evidence type="ECO:0000256" key="2">
    <source>
        <dbReference type="ARBA" id="ARBA00009809"/>
    </source>
</evidence>
<feature type="signal peptide" evidence="9">
    <location>
        <begin position="1"/>
        <end position="28"/>
    </location>
</feature>
<evidence type="ECO:0000256" key="8">
    <source>
        <dbReference type="RuleBase" id="RU003679"/>
    </source>
</evidence>
<comment type="caution">
    <text evidence="13">The sequence shown here is derived from an EMBL/GenBank/DDBJ whole genome shotgun (WGS) entry which is preliminary data.</text>
</comment>
<evidence type="ECO:0000313" key="14">
    <source>
        <dbReference type="Proteomes" id="UP000257109"/>
    </source>
</evidence>
<dbReference type="Pfam" id="PF01301">
    <property type="entry name" value="Glyco_hydro_35"/>
    <property type="match status" value="1"/>
</dbReference>
<dbReference type="InterPro" id="IPR019801">
    <property type="entry name" value="Glyco_hydro_35_CS"/>
</dbReference>
<evidence type="ECO:0000256" key="6">
    <source>
        <dbReference type="ARBA" id="ARBA00023295"/>
    </source>
</evidence>
<evidence type="ECO:0000259" key="12">
    <source>
        <dbReference type="Pfam" id="PF21467"/>
    </source>
</evidence>
<proteinExistence type="inferred from homology"/>
<evidence type="ECO:0000256" key="7">
    <source>
        <dbReference type="RuleBase" id="RU000675"/>
    </source>
</evidence>
<keyword evidence="14" id="KW-1185">Reference proteome</keyword>
<reference evidence="13" key="1">
    <citation type="submission" date="2018-05" db="EMBL/GenBank/DDBJ databases">
        <title>Draft genome of Mucuna pruriens seed.</title>
        <authorList>
            <person name="Nnadi N.E."/>
            <person name="Vos R."/>
            <person name="Hasami M.H."/>
            <person name="Devisetty U.K."/>
            <person name="Aguiy J.C."/>
        </authorList>
    </citation>
    <scope>NUCLEOTIDE SEQUENCE [LARGE SCALE GENOMIC DNA]</scope>
    <source>
        <strain evidence="13">JCA_2017</strain>
    </source>
</reference>
<protein>
    <recommendedName>
        <fullName evidence="3 7">Beta-galactosidase</fullName>
        <ecNumber evidence="3 7">3.2.1.23</ecNumber>
    </recommendedName>
</protein>
<dbReference type="FunFam" id="3.20.20.80:FF:000021">
    <property type="entry name" value="Beta-galactosidase"/>
    <property type="match status" value="1"/>
</dbReference>
<comment type="catalytic activity">
    <reaction evidence="1 7">
        <text>Hydrolysis of terminal non-reducing beta-D-galactose residues in beta-D-galactosides.</text>
        <dbReference type="EC" id="3.2.1.23"/>
    </reaction>
</comment>
<dbReference type="Gene3D" id="2.60.120.260">
    <property type="entry name" value="Galactose-binding domain-like"/>
    <property type="match status" value="3"/>
</dbReference>
<name>A0A371HNM3_MUCPR</name>
<dbReference type="Pfam" id="PF17834">
    <property type="entry name" value="GHD"/>
    <property type="match status" value="1"/>
</dbReference>
<comment type="similarity">
    <text evidence="2 8">Belongs to the glycosyl hydrolase 35 family.</text>
</comment>
<dbReference type="GO" id="GO:0005975">
    <property type="term" value="P:carbohydrate metabolic process"/>
    <property type="evidence" value="ECO:0007669"/>
    <property type="project" value="InterPro"/>
</dbReference>
<evidence type="ECO:0000256" key="9">
    <source>
        <dbReference type="SAM" id="SignalP"/>
    </source>
</evidence>
<dbReference type="GO" id="GO:0004565">
    <property type="term" value="F:beta-galactosidase activity"/>
    <property type="evidence" value="ECO:0007669"/>
    <property type="project" value="UniProtKB-EC"/>
</dbReference>
<dbReference type="STRING" id="157652.A0A371HNM3"/>
<feature type="domain" description="Beta-galactosidase galactose-binding" evidence="12">
    <location>
        <begin position="619"/>
        <end position="659"/>
    </location>
</feature>
<keyword evidence="5 7" id="KW-0378">Hydrolase</keyword>
<dbReference type="InterPro" id="IPR041392">
    <property type="entry name" value="GHD"/>
</dbReference>
<feature type="chain" id="PRO_5017042460" description="Beta-galactosidase" evidence="9">
    <location>
        <begin position="29"/>
        <end position="726"/>
    </location>
</feature>
<feature type="domain" description="Beta-galactosidase galactose-binding" evidence="12">
    <location>
        <begin position="468"/>
        <end position="535"/>
    </location>
</feature>
<dbReference type="InterPro" id="IPR031330">
    <property type="entry name" value="Gly_Hdrlase_35_cat"/>
</dbReference>
<keyword evidence="4 9" id="KW-0732">Signal</keyword>
<evidence type="ECO:0000313" key="13">
    <source>
        <dbReference type="EMBL" id="RDY04408.1"/>
    </source>
</evidence>
<evidence type="ECO:0000256" key="5">
    <source>
        <dbReference type="ARBA" id="ARBA00022801"/>
    </source>
</evidence>
<dbReference type="FunFam" id="2.60.120.260:FF:000061">
    <property type="entry name" value="Beta-galactosidase"/>
    <property type="match status" value="1"/>
</dbReference>
<evidence type="ECO:0000256" key="3">
    <source>
        <dbReference type="ARBA" id="ARBA00012756"/>
    </source>
</evidence>
<dbReference type="InterPro" id="IPR017853">
    <property type="entry name" value="GH"/>
</dbReference>
<feature type="domain" description="Beta-galactosidase beta-sandwich" evidence="11">
    <location>
        <begin position="359"/>
        <end position="415"/>
    </location>
</feature>
<sequence>METIANSVSKLLTLFLVVLFVGSELVHCNVTYDRKALLINGQRRVLISGSIHYPRSTPEMWEDLIRKAKHGGLDVIDTYVFWDVHEPSPGNYNFEGRYDLVRFIKTVQKVGLYANLRIGPYVCAEWNFGGIPVWLKYVPGISFRTDNGPFKAAMQGFTQKIVQMMKSEKLFQSQGGPIILSQIENEYGPESKAMGAAGRAYVNWAASMAVGLGTGVPWVMCKENDAPDPVINSCNGFYCDDFSPNKPYKPSLWTESWSGWFTEFGGPIHQRPVQDLSFAVARFIIKGGSYYHGGTNFGRSAGGPFITTSYDYDAPIDEYGLIRQPKYSHLKELHKAIKRCEHALVSSDPTVASLGTLQQAHVFSSGSGVCAAFLANYNAQSAATVTFNNRRYDLPPWSISILPDCKTAAFNTAKVRVQTSQVKMLPVNSKLFSWESYDEDLSSLAESSRITAPGLLEQLNVTRDTSDYLWYITSIDISSSESFLRGGQKPSINVQSAGHTVYVFVNGQFSGSAFGTREQRSCTFNGPVNLHAGTNKIALLSVTVGLPNVGRHYETWETGITGPVLLKGLDHGQKDLTWNKWSYKVGLRGEAMNLVSPNGVWSVDWVQESLATQSRSQLKWYKAYFDAPGGNEPLALDLESMGKGQVWINGQSIGRYWMAYAKGDCNSCSYYGTFRPVSRSKVLAKANKELDSSVRRIRGKSLENIYSKENGTYSSRSWVVNPIQRT</sequence>
<dbReference type="Gene3D" id="3.20.20.80">
    <property type="entry name" value="Glycosidases"/>
    <property type="match status" value="1"/>
</dbReference>
<evidence type="ECO:0000256" key="1">
    <source>
        <dbReference type="ARBA" id="ARBA00001412"/>
    </source>
</evidence>
<dbReference type="PRINTS" id="PR00742">
    <property type="entry name" value="GLHYDRLASE35"/>
</dbReference>
<evidence type="ECO:0000256" key="4">
    <source>
        <dbReference type="ARBA" id="ARBA00022729"/>
    </source>
</evidence>
<dbReference type="PANTHER" id="PTHR23421">
    <property type="entry name" value="BETA-GALACTOSIDASE RELATED"/>
    <property type="match status" value="1"/>
</dbReference>
<dbReference type="FunFam" id="2.60.120.260:FF:000037">
    <property type="entry name" value="Beta-galactosidase"/>
    <property type="match status" value="1"/>
</dbReference>
<dbReference type="InterPro" id="IPR008979">
    <property type="entry name" value="Galactose-bd-like_sf"/>
</dbReference>